<dbReference type="STRING" id="1391654.AKJ09_02849"/>
<dbReference type="RefSeq" id="WP_146647512.1">
    <property type="nucleotide sequence ID" value="NZ_CP012333.1"/>
</dbReference>
<dbReference type="OrthoDB" id="8004422at2"/>
<dbReference type="KEGG" id="llu:AKJ09_02849"/>
<gene>
    <name evidence="1" type="ORF">AKJ09_02849</name>
</gene>
<dbReference type="Pfam" id="PF12889">
    <property type="entry name" value="DUF3829"/>
    <property type="match status" value="1"/>
</dbReference>
<evidence type="ECO:0000313" key="1">
    <source>
        <dbReference type="EMBL" id="AKU96185.1"/>
    </source>
</evidence>
<dbReference type="AlphaFoldDB" id="A0A0K1PRL0"/>
<reference evidence="1 2" key="1">
    <citation type="submission" date="2015-08" db="EMBL/GenBank/DDBJ databases">
        <authorList>
            <person name="Babu N.S."/>
            <person name="Beckwith C.J."/>
            <person name="Beseler K.G."/>
            <person name="Brison A."/>
            <person name="Carone J.V."/>
            <person name="Caskin T.P."/>
            <person name="Diamond M."/>
            <person name="Durham M.E."/>
            <person name="Foxe J.M."/>
            <person name="Go M."/>
            <person name="Henderson B.A."/>
            <person name="Jones I.B."/>
            <person name="McGettigan J.A."/>
            <person name="Micheletti S.J."/>
            <person name="Nasrallah M.E."/>
            <person name="Ortiz D."/>
            <person name="Piller C.R."/>
            <person name="Privatt S.R."/>
            <person name="Schneider S.L."/>
            <person name="Sharp S."/>
            <person name="Smith T.C."/>
            <person name="Stanton J.D."/>
            <person name="Ullery H.E."/>
            <person name="Wilson R.J."/>
            <person name="Serrano M.G."/>
            <person name="Buck G."/>
            <person name="Lee V."/>
            <person name="Wang Y."/>
            <person name="Carvalho R."/>
            <person name="Voegtly L."/>
            <person name="Shi R."/>
            <person name="Duckworth R."/>
            <person name="Johnson A."/>
            <person name="Loviza R."/>
            <person name="Walstead R."/>
            <person name="Shah Z."/>
            <person name="Kiflezghi M."/>
            <person name="Wade K."/>
            <person name="Ball S.L."/>
            <person name="Bradley K.W."/>
            <person name="Asai D.J."/>
            <person name="Bowman C.A."/>
            <person name="Russell D.A."/>
            <person name="Pope W.H."/>
            <person name="Jacobs-Sera D."/>
            <person name="Hendrix R.W."/>
            <person name="Hatfull G.F."/>
        </authorList>
    </citation>
    <scope>NUCLEOTIDE SEQUENCE [LARGE SCALE GENOMIC DNA]</scope>
    <source>
        <strain evidence="1 2">DSM 27648</strain>
    </source>
</reference>
<name>A0A0K1PRL0_9BACT</name>
<accession>A0A0K1PRL0</accession>
<keyword evidence="1" id="KW-0449">Lipoprotein</keyword>
<protein>
    <submittedName>
        <fullName evidence="1">Putative lipoprotein</fullName>
    </submittedName>
</protein>
<sequence>MRKFVSGPLSKLALAGALVGVVLSGTGCKKLLKKATQFDAGVTAPEASSATAQAEDPDDALQEKLEEYIKCLNTLSSSVHQSQKRYLSLVPKNGPTGKESWADIYKLPDGAAGKCAAGVEKSKAMPPKDASTAALETAGESFAKAVNILDPMITDLDKYFDNKDFRDDKWAKAKTVHPQLMQAFADFNKADNALHTALDGITKPLAQRVLATIEKEEGKKFRYHRKHVLNTARELIEASDPSGEDANVDFNLYSASLTEFEKAVDDLTTYGGAHKAELGDRKLAPAWPLADSHYSSFVSSVTAYRKASKDYWRCLRDAPAKAKTPTGKVDLDKVTTCPDGRPGQVAEEVVKKYNEFIRTSNNNQFP</sequence>
<evidence type="ECO:0000313" key="2">
    <source>
        <dbReference type="Proteomes" id="UP000064967"/>
    </source>
</evidence>
<proteinExistence type="predicted"/>
<dbReference type="EMBL" id="CP012333">
    <property type="protein sequence ID" value="AKU96185.1"/>
    <property type="molecule type" value="Genomic_DNA"/>
</dbReference>
<dbReference type="Proteomes" id="UP000064967">
    <property type="component" value="Chromosome"/>
</dbReference>
<dbReference type="InterPro" id="IPR024291">
    <property type="entry name" value="DUF3829"/>
</dbReference>
<organism evidence="1 2">
    <name type="scientific">Labilithrix luteola</name>
    <dbReference type="NCBI Taxonomy" id="1391654"/>
    <lineage>
        <taxon>Bacteria</taxon>
        <taxon>Pseudomonadati</taxon>
        <taxon>Myxococcota</taxon>
        <taxon>Polyangia</taxon>
        <taxon>Polyangiales</taxon>
        <taxon>Labilitrichaceae</taxon>
        <taxon>Labilithrix</taxon>
    </lineage>
</organism>
<keyword evidence="2" id="KW-1185">Reference proteome</keyword>
<dbReference type="PROSITE" id="PS51257">
    <property type="entry name" value="PROKAR_LIPOPROTEIN"/>
    <property type="match status" value="1"/>
</dbReference>